<dbReference type="PANTHER" id="PTHR42756:SF1">
    <property type="entry name" value="TRANSCRIPTIONAL REPRESSOR OF EMRAB OPERON"/>
    <property type="match status" value="1"/>
</dbReference>
<keyword evidence="3" id="KW-0804">Transcription</keyword>
<organism evidence="5 6">
    <name type="scientific">Sphingobium jiangsuense</name>
    <dbReference type="NCBI Taxonomy" id="870476"/>
    <lineage>
        <taxon>Bacteria</taxon>
        <taxon>Pseudomonadati</taxon>
        <taxon>Pseudomonadota</taxon>
        <taxon>Alphaproteobacteria</taxon>
        <taxon>Sphingomonadales</taxon>
        <taxon>Sphingomonadaceae</taxon>
        <taxon>Sphingobium</taxon>
    </lineage>
</organism>
<dbReference type="PANTHER" id="PTHR42756">
    <property type="entry name" value="TRANSCRIPTIONAL REGULATOR, MARR"/>
    <property type="match status" value="1"/>
</dbReference>
<dbReference type="SMART" id="SM00347">
    <property type="entry name" value="HTH_MARR"/>
    <property type="match status" value="1"/>
</dbReference>
<dbReference type="SUPFAM" id="SSF46785">
    <property type="entry name" value="Winged helix' DNA-binding domain"/>
    <property type="match status" value="1"/>
</dbReference>
<sequence length="179" mass="19891">MAGTKRAKGAEKEGSGKAAVEKGPSLADLYRRPGFLIRRAHQISVSLFMEEIGDLGVTTTQYGAMVVLSKRSDLDQAGLATLVGIDRSTTALVVSKLEQFGYLVRQDDPADKRRKVLALTDTGHEILKRITPRARKAQNRALEAFDNKEDAKKFIELLEHFVETFNSETRAPIYSRRQG</sequence>
<evidence type="ECO:0000256" key="3">
    <source>
        <dbReference type="ARBA" id="ARBA00023163"/>
    </source>
</evidence>
<keyword evidence="6" id="KW-1185">Reference proteome</keyword>
<comment type="caution">
    <text evidence="5">The sequence shown here is derived from an EMBL/GenBank/DDBJ whole genome shotgun (WGS) entry which is preliminary data.</text>
</comment>
<dbReference type="RefSeq" id="WP_284277009.1">
    <property type="nucleotide sequence ID" value="NZ_BSPS01000011.1"/>
</dbReference>
<reference evidence="5 6" key="1">
    <citation type="submission" date="2020-08" db="EMBL/GenBank/DDBJ databases">
        <title>Genomic Encyclopedia of Type Strains, Phase IV (KMG-IV): sequencing the most valuable type-strain genomes for metagenomic binning, comparative biology and taxonomic classification.</title>
        <authorList>
            <person name="Goeker M."/>
        </authorList>
    </citation>
    <scope>NUCLEOTIDE SEQUENCE [LARGE SCALE GENOMIC DNA]</scope>
    <source>
        <strain evidence="5 6">DSM 26189</strain>
    </source>
</reference>
<keyword evidence="2 5" id="KW-0238">DNA-binding</keyword>
<evidence type="ECO:0000259" key="4">
    <source>
        <dbReference type="PROSITE" id="PS50995"/>
    </source>
</evidence>
<dbReference type="AlphaFoldDB" id="A0A7W6BNN7"/>
<dbReference type="InterPro" id="IPR000835">
    <property type="entry name" value="HTH_MarR-typ"/>
</dbReference>
<dbReference type="Pfam" id="PF01047">
    <property type="entry name" value="MarR"/>
    <property type="match status" value="1"/>
</dbReference>
<dbReference type="InterPro" id="IPR036390">
    <property type="entry name" value="WH_DNA-bd_sf"/>
</dbReference>
<dbReference type="PROSITE" id="PS50995">
    <property type="entry name" value="HTH_MARR_2"/>
    <property type="match status" value="1"/>
</dbReference>
<protein>
    <submittedName>
        <fullName evidence="5">DNA-binding MarR family transcriptional regulator</fullName>
    </submittedName>
</protein>
<dbReference type="Gene3D" id="1.10.10.10">
    <property type="entry name" value="Winged helix-like DNA-binding domain superfamily/Winged helix DNA-binding domain"/>
    <property type="match status" value="1"/>
</dbReference>
<accession>A0A7W6BNN7</accession>
<dbReference type="GO" id="GO:0003677">
    <property type="term" value="F:DNA binding"/>
    <property type="evidence" value="ECO:0007669"/>
    <property type="project" value="UniProtKB-KW"/>
</dbReference>
<name>A0A7W6BNN7_9SPHN</name>
<dbReference type="GO" id="GO:0003700">
    <property type="term" value="F:DNA-binding transcription factor activity"/>
    <property type="evidence" value="ECO:0007669"/>
    <property type="project" value="InterPro"/>
</dbReference>
<evidence type="ECO:0000256" key="2">
    <source>
        <dbReference type="ARBA" id="ARBA00023125"/>
    </source>
</evidence>
<dbReference type="InterPro" id="IPR036388">
    <property type="entry name" value="WH-like_DNA-bd_sf"/>
</dbReference>
<dbReference type="Proteomes" id="UP000571950">
    <property type="component" value="Unassembled WGS sequence"/>
</dbReference>
<dbReference type="PRINTS" id="PR00598">
    <property type="entry name" value="HTHMARR"/>
</dbReference>
<evidence type="ECO:0000313" key="5">
    <source>
        <dbReference type="EMBL" id="MBB3928281.1"/>
    </source>
</evidence>
<proteinExistence type="predicted"/>
<feature type="domain" description="HTH marR-type" evidence="4">
    <location>
        <begin position="26"/>
        <end position="163"/>
    </location>
</feature>
<gene>
    <name evidence="5" type="ORF">GGR43_004025</name>
</gene>
<keyword evidence="1" id="KW-0805">Transcription regulation</keyword>
<evidence type="ECO:0000313" key="6">
    <source>
        <dbReference type="Proteomes" id="UP000571950"/>
    </source>
</evidence>
<dbReference type="EMBL" id="JACIDT010000021">
    <property type="protein sequence ID" value="MBB3928281.1"/>
    <property type="molecule type" value="Genomic_DNA"/>
</dbReference>
<evidence type="ECO:0000256" key="1">
    <source>
        <dbReference type="ARBA" id="ARBA00023015"/>
    </source>
</evidence>